<evidence type="ECO:0000256" key="6">
    <source>
        <dbReference type="ARBA" id="ARBA00023237"/>
    </source>
</evidence>
<dbReference type="InterPro" id="IPR008969">
    <property type="entry name" value="CarboxyPept-like_regulatory"/>
</dbReference>
<dbReference type="InterPro" id="IPR039426">
    <property type="entry name" value="TonB-dep_rcpt-like"/>
</dbReference>
<evidence type="ECO:0000256" key="2">
    <source>
        <dbReference type="ARBA" id="ARBA00022448"/>
    </source>
</evidence>
<dbReference type="PROSITE" id="PS52016">
    <property type="entry name" value="TONB_DEPENDENT_REC_3"/>
    <property type="match status" value="1"/>
</dbReference>
<evidence type="ECO:0000256" key="7">
    <source>
        <dbReference type="PROSITE-ProRule" id="PRU01360"/>
    </source>
</evidence>
<comment type="subcellular location">
    <subcellularLocation>
        <location evidence="1 7">Cell outer membrane</location>
        <topology evidence="1 7">Multi-pass membrane protein</topology>
    </subcellularLocation>
</comment>
<dbReference type="GO" id="GO:0009279">
    <property type="term" value="C:cell outer membrane"/>
    <property type="evidence" value="ECO:0007669"/>
    <property type="project" value="UniProtKB-SubCell"/>
</dbReference>
<dbReference type="Gene3D" id="2.40.170.20">
    <property type="entry name" value="TonB-dependent receptor, beta-barrel domain"/>
    <property type="match status" value="1"/>
</dbReference>
<keyword evidence="2 7" id="KW-0813">Transport</keyword>
<comment type="similarity">
    <text evidence="7">Belongs to the TonB-dependent receptor family.</text>
</comment>
<dbReference type="Pfam" id="PF13715">
    <property type="entry name" value="CarbopepD_reg_2"/>
    <property type="match status" value="1"/>
</dbReference>
<name>A0A1I3H0J1_9SPHI</name>
<dbReference type="AlphaFoldDB" id="A0A1I3H0J1"/>
<evidence type="ECO:0000256" key="5">
    <source>
        <dbReference type="ARBA" id="ARBA00023136"/>
    </source>
</evidence>
<feature type="domain" description="TonB-dependent receptor plug" evidence="8">
    <location>
        <begin position="143"/>
        <end position="262"/>
    </location>
</feature>
<keyword evidence="3 7" id="KW-1134">Transmembrane beta strand</keyword>
<evidence type="ECO:0000313" key="9">
    <source>
        <dbReference type="EMBL" id="SFI29285.1"/>
    </source>
</evidence>
<accession>A0A1I3H0J1</accession>
<gene>
    <name evidence="9" type="ORF">SAMN05444682_103182</name>
</gene>
<dbReference type="SUPFAM" id="SSF49464">
    <property type="entry name" value="Carboxypeptidase regulatory domain-like"/>
    <property type="match status" value="1"/>
</dbReference>
<sequence length="1159" mass="128113">MIGICIFLCNKLTTKKQIMNNTLPKVRMLAKRLLLLLAGVGAATGLFAQNIQIRGTVLDATDNSPLTGVSVLVKGANAGTNTDASGNFALSANSDAVLSFSFIGYLPQEIPLNGQTLLTVRLQTDQAQLSEVVVTALGITKEKKRLGYSVTDVKGGDLSITNEVNPINALQGRVAGVQIDQGAGGLFGNSKILIRGNSTLGKNNQPIFVIDGVIMDNDLFEGNGRDFGNDLKNLNMEDFESVSILKGSSAAALYGSRAINGVVLITTKKGQARSGLGVEFNQTVNIFEPYAGPDFQNVFGGGTNGPFFTDFRDPNYDPNEAYYTKVFPTDPATGKPYIDAGRNRELENWGPRMEGQEVLNYDGTPTRYLPQPTNFLDAFRNGVGYNTNVAVSGGSDRSTLRFSYNRNESKGIVYNNNLEKHAFSLRATHKLNDRISLDGSADYTSFRGLNPPRLGGLDSYASYNYGKLFTWMLPRNYDTRYWMQREHYTSALGGAPDRGNPDEVNQAPESRFWFNLFENQYLQREQMIRGRLAVTASLTDWSKLILEGNFNNIYTKTEEKELGQGQGFTGGLYSLSNEVKESYFLKGMLTVDRTLAPDLELSGYIGGEIQRAENSFTKGFTDGGLSYPGNYFLENSVNQPKTEGGVTFRRGFNSLYASADFAYKNQLFLQGTWRGDWASALTYSDGTGNNFYSYPAASLSWLFTETFQLPAWLSYGKLRTNLAALGSDADVFVINPGFEISDYTRTGNGLTLPISTFGDRKVRAENLKPERKIAKEIGLEARFLNSRLGVDFSWYQDNTYNQIVDITTPFESGVDAILINAGNIQNKGIELAIDAVPLRSDNFSWSTAINYSRNRNLIVELYEGRNEFNLGANIAEISSWAIVGKSYGTLRSTIQARKFQATDASGNPIDHPNNGKNVLEYRTDARAAFPARSNTIQDIGDINAKFRGGWDNTFRYKNLSLNVLVDAKIGGDFVMATYRYGTHTGVLPNTLVGRDPEYGGITWVSAWDDQEYDDGIIPNGVFPQGFQVPQPGGGQANVGGMTYQEAYEQGLVEPTHAPHYYYRYGSSSTGVSDYWIFENSWVSLRQVALSYTFPQVFCRKLKLNALSLAVIGRDLLYLYNSLPYNYNPASNNSNNTAFYGEEGFLPMTRSWAFTLKVGF</sequence>
<dbReference type="Pfam" id="PF07715">
    <property type="entry name" value="Plug"/>
    <property type="match status" value="1"/>
</dbReference>
<dbReference type="InterPro" id="IPR037066">
    <property type="entry name" value="Plug_dom_sf"/>
</dbReference>
<dbReference type="InterPro" id="IPR023996">
    <property type="entry name" value="TonB-dep_OMP_SusC/RagA"/>
</dbReference>
<protein>
    <submittedName>
        <fullName evidence="9">Iron complex outermembrane recepter protein</fullName>
    </submittedName>
</protein>
<dbReference type="SUPFAM" id="SSF56935">
    <property type="entry name" value="Porins"/>
    <property type="match status" value="1"/>
</dbReference>
<dbReference type="NCBIfam" id="TIGR04056">
    <property type="entry name" value="OMP_RagA_SusC"/>
    <property type="match status" value="1"/>
</dbReference>
<proteinExistence type="inferred from homology"/>
<evidence type="ECO:0000256" key="4">
    <source>
        <dbReference type="ARBA" id="ARBA00022692"/>
    </source>
</evidence>
<evidence type="ECO:0000313" key="10">
    <source>
        <dbReference type="Proteomes" id="UP000198670"/>
    </source>
</evidence>
<evidence type="ECO:0000256" key="3">
    <source>
        <dbReference type="ARBA" id="ARBA00022452"/>
    </source>
</evidence>
<dbReference type="STRING" id="1477437.SAMN05444682_103182"/>
<evidence type="ECO:0000259" key="8">
    <source>
        <dbReference type="Pfam" id="PF07715"/>
    </source>
</evidence>
<dbReference type="EMBL" id="FOQO01000003">
    <property type="protein sequence ID" value="SFI29285.1"/>
    <property type="molecule type" value="Genomic_DNA"/>
</dbReference>
<evidence type="ECO:0000256" key="1">
    <source>
        <dbReference type="ARBA" id="ARBA00004571"/>
    </source>
</evidence>
<dbReference type="Proteomes" id="UP000198670">
    <property type="component" value="Unassembled WGS sequence"/>
</dbReference>
<dbReference type="Gene3D" id="2.60.40.1120">
    <property type="entry name" value="Carboxypeptidase-like, regulatory domain"/>
    <property type="match status" value="1"/>
</dbReference>
<keyword evidence="10" id="KW-1185">Reference proteome</keyword>
<organism evidence="9 10">
    <name type="scientific">Parapedobacter indicus</name>
    <dbReference type="NCBI Taxonomy" id="1477437"/>
    <lineage>
        <taxon>Bacteria</taxon>
        <taxon>Pseudomonadati</taxon>
        <taxon>Bacteroidota</taxon>
        <taxon>Sphingobacteriia</taxon>
        <taxon>Sphingobacteriales</taxon>
        <taxon>Sphingobacteriaceae</taxon>
        <taxon>Parapedobacter</taxon>
    </lineage>
</organism>
<keyword evidence="5 7" id="KW-0472">Membrane</keyword>
<dbReference type="OrthoDB" id="9768177at2"/>
<dbReference type="InterPro" id="IPR012910">
    <property type="entry name" value="Plug_dom"/>
</dbReference>
<dbReference type="NCBIfam" id="TIGR04057">
    <property type="entry name" value="SusC_RagA_signa"/>
    <property type="match status" value="1"/>
</dbReference>
<dbReference type="InterPro" id="IPR036942">
    <property type="entry name" value="Beta-barrel_TonB_sf"/>
</dbReference>
<dbReference type="Gene3D" id="2.170.130.10">
    <property type="entry name" value="TonB-dependent receptor, plug domain"/>
    <property type="match status" value="1"/>
</dbReference>
<keyword evidence="4 7" id="KW-0812">Transmembrane</keyword>
<reference evidence="9 10" key="1">
    <citation type="submission" date="2016-10" db="EMBL/GenBank/DDBJ databases">
        <authorList>
            <person name="de Groot N.N."/>
        </authorList>
    </citation>
    <scope>NUCLEOTIDE SEQUENCE [LARGE SCALE GENOMIC DNA]</scope>
    <source>
        <strain evidence="9 10">RK1</strain>
    </source>
</reference>
<keyword evidence="6 7" id="KW-0998">Cell outer membrane</keyword>
<dbReference type="InterPro" id="IPR023997">
    <property type="entry name" value="TonB-dep_OMP_SusC/RagA_CS"/>
</dbReference>